<protein>
    <submittedName>
        <fullName evidence="1">Uncharacterized protein</fullName>
    </submittedName>
</protein>
<comment type="caution">
    <text evidence="1">The sequence shown here is derived from an EMBL/GenBank/DDBJ whole genome shotgun (WGS) entry which is preliminary data.</text>
</comment>
<dbReference type="Proteomes" id="UP000029040">
    <property type="component" value="Unassembled WGS sequence"/>
</dbReference>
<dbReference type="EMBL" id="JGZM01000004">
    <property type="protein sequence ID" value="KFI87686.1"/>
    <property type="molecule type" value="Genomic_DNA"/>
</dbReference>
<reference evidence="1 2" key="1">
    <citation type="submission" date="2014-03" db="EMBL/GenBank/DDBJ databases">
        <title>Genomics of Bifidobacteria.</title>
        <authorList>
            <person name="Ventura M."/>
            <person name="Milani C."/>
            <person name="Lugli G.A."/>
        </authorList>
    </citation>
    <scope>NUCLEOTIDE SEQUENCE [LARGE SCALE GENOMIC DNA]</scope>
    <source>
        <strain evidence="1 2">LMG 14934</strain>
    </source>
</reference>
<dbReference type="AlphaFoldDB" id="A0A087CWN6"/>
<evidence type="ECO:0000313" key="2">
    <source>
        <dbReference type="Proteomes" id="UP000029040"/>
    </source>
</evidence>
<dbReference type="InterPro" id="IPR045920">
    <property type="entry name" value="DUF6339"/>
</dbReference>
<sequence length="253" mass="28365">MNDLTCTKQFKRDAVTLILTKLDAAETPSDFLAQVGELSVDPDWLLDRDSIDFEEPLSADRPDSANAEILFEAVGQIDRVNAALPGLWTYMAFNTCLQYMTDRWPLDGVRNWKNRAKQRWILPATPSRGRLIRHGVARLWWAAELTYDGALNHALSKANDDQYAYTKWVFAVENRLLQLFDRSVGENSDVMWAVMDSMQRGDDTGSSNAIADMGRDVLLEMSTRQLGLLNRTELASVIDSIREESVGSGSAAS</sequence>
<evidence type="ECO:0000313" key="1">
    <source>
        <dbReference type="EMBL" id="KFI87686.1"/>
    </source>
</evidence>
<dbReference type="Pfam" id="PF19866">
    <property type="entry name" value="DUF6339"/>
    <property type="match status" value="1"/>
</dbReference>
<gene>
    <name evidence="1" type="ORF">BSAE_0862</name>
</gene>
<proteinExistence type="predicted"/>
<organism evidence="1 2">
    <name type="scientific">Bifidobacterium pullorum subsp. saeculare DSM 6531 = LMG 14934</name>
    <dbReference type="NCBI Taxonomy" id="1437611"/>
    <lineage>
        <taxon>Bacteria</taxon>
        <taxon>Bacillati</taxon>
        <taxon>Actinomycetota</taxon>
        <taxon>Actinomycetes</taxon>
        <taxon>Bifidobacteriales</taxon>
        <taxon>Bifidobacteriaceae</taxon>
        <taxon>Bifidobacterium</taxon>
    </lineage>
</organism>
<name>A0A087CWN6_9BIFI</name>
<dbReference type="RefSeq" id="WP_033509299.1">
    <property type="nucleotide sequence ID" value="NZ_JDTM01000005.1"/>
</dbReference>
<accession>A0A087CWN6</accession>